<reference evidence="12" key="2">
    <citation type="submission" date="2020-09" db="EMBL/GenBank/DDBJ databases">
        <authorList>
            <person name="Sun Q."/>
            <person name="Kim S."/>
        </authorList>
    </citation>
    <scope>NUCLEOTIDE SEQUENCE</scope>
    <source>
        <strain evidence="12">KCTC 42590</strain>
    </source>
</reference>
<reference evidence="12" key="1">
    <citation type="journal article" date="2014" name="Int. J. Syst. Evol. Microbiol.">
        <title>Complete genome sequence of Corynebacterium casei LMG S-19264T (=DSM 44701T), isolated from a smear-ripened cheese.</title>
        <authorList>
            <consortium name="US DOE Joint Genome Institute (JGI-PGF)"/>
            <person name="Walter F."/>
            <person name="Albersmeier A."/>
            <person name="Kalinowski J."/>
            <person name="Ruckert C."/>
        </authorList>
    </citation>
    <scope>NUCLEOTIDE SEQUENCE</scope>
    <source>
        <strain evidence="12">KCTC 42590</strain>
    </source>
</reference>
<evidence type="ECO:0000256" key="7">
    <source>
        <dbReference type="ARBA" id="ARBA00022692"/>
    </source>
</evidence>
<keyword evidence="7 11" id="KW-0812">Transmembrane</keyword>
<feature type="transmembrane region" description="Helical" evidence="11">
    <location>
        <begin position="12"/>
        <end position="33"/>
    </location>
</feature>
<name>A0A919AP55_9PROT</name>
<comment type="similarity">
    <text evidence="2">Belongs to the GSP N family.</text>
</comment>
<gene>
    <name evidence="12" type="ORF">GCM10017044_09650</name>
</gene>
<keyword evidence="9 11" id="KW-0472">Membrane</keyword>
<keyword evidence="11" id="KW-1133">Transmembrane helix</keyword>
<evidence type="ECO:0000256" key="2">
    <source>
        <dbReference type="ARBA" id="ARBA00007208"/>
    </source>
</evidence>
<dbReference type="GO" id="GO:0005886">
    <property type="term" value="C:plasma membrane"/>
    <property type="evidence" value="ECO:0007669"/>
    <property type="project" value="UniProtKB-SubCell"/>
</dbReference>
<dbReference type="EMBL" id="BNCI01000001">
    <property type="protein sequence ID" value="GHF17347.1"/>
    <property type="molecule type" value="Genomic_DNA"/>
</dbReference>
<organism evidence="12 13">
    <name type="scientific">Kordiimonas sediminis</name>
    <dbReference type="NCBI Taxonomy" id="1735581"/>
    <lineage>
        <taxon>Bacteria</taxon>
        <taxon>Pseudomonadati</taxon>
        <taxon>Pseudomonadota</taxon>
        <taxon>Alphaproteobacteria</taxon>
        <taxon>Kordiimonadales</taxon>
        <taxon>Kordiimonadaceae</taxon>
        <taxon>Kordiimonas</taxon>
    </lineage>
</organism>
<dbReference type="AlphaFoldDB" id="A0A919AP55"/>
<evidence type="ECO:0000256" key="4">
    <source>
        <dbReference type="ARBA" id="ARBA00022448"/>
    </source>
</evidence>
<dbReference type="GO" id="GO:0015627">
    <property type="term" value="C:type II protein secretion system complex"/>
    <property type="evidence" value="ECO:0007669"/>
    <property type="project" value="InterPro"/>
</dbReference>
<keyword evidence="13" id="KW-1185">Reference proteome</keyword>
<comment type="caution">
    <text evidence="12">The sequence shown here is derived from an EMBL/GenBank/DDBJ whole genome shotgun (WGS) entry which is preliminary data.</text>
</comment>
<keyword evidence="8" id="KW-0653">Protein transport</keyword>
<keyword evidence="4" id="KW-0813">Transport</keyword>
<accession>A0A919AP55</accession>
<dbReference type="RefSeq" id="WP_191250405.1">
    <property type="nucleotide sequence ID" value="NZ_BNCI01000001.1"/>
</dbReference>
<comment type="subcellular location">
    <subcellularLocation>
        <location evidence="1">Cell inner membrane</location>
    </subcellularLocation>
</comment>
<evidence type="ECO:0000256" key="10">
    <source>
        <dbReference type="ARBA" id="ARBA00030772"/>
    </source>
</evidence>
<evidence type="ECO:0000256" key="1">
    <source>
        <dbReference type="ARBA" id="ARBA00004533"/>
    </source>
</evidence>
<evidence type="ECO:0000256" key="6">
    <source>
        <dbReference type="ARBA" id="ARBA00022519"/>
    </source>
</evidence>
<dbReference type="InterPro" id="IPR022792">
    <property type="entry name" value="T2SS_protein-GspN"/>
</dbReference>
<evidence type="ECO:0000256" key="5">
    <source>
        <dbReference type="ARBA" id="ARBA00022475"/>
    </source>
</evidence>
<proteinExistence type="inferred from homology"/>
<protein>
    <recommendedName>
        <fullName evidence="3">Type II secretion system protein N</fullName>
    </recommendedName>
    <alternativeName>
        <fullName evidence="10">General secretion pathway protein N</fullName>
    </alternativeName>
</protein>
<sequence>MPPFSKPLGFRALVIVFALTVAGTVFLSLPVSLVTARLPAFVSVAGSEGTLFSGRLFGVQAGAVRLDTVDLDFDRMPLLAGKLAGTVRFDAPDLSGTADLSSLRGSDAVIRTGSIQGFGMLTVAGQNVRYRSDVTLSTIRLEPAAGCIGGSVEMRLVADVPALVPELAVIFGDTVEMTGGGSCQNGRLNVDLRSPDGRTGITLQIEAYHVQSAQLWMKTQQQEQPDPSLGHFRRIEDRLVADIDFVR</sequence>
<evidence type="ECO:0000256" key="8">
    <source>
        <dbReference type="ARBA" id="ARBA00022927"/>
    </source>
</evidence>
<dbReference type="Proteomes" id="UP000630923">
    <property type="component" value="Unassembled WGS sequence"/>
</dbReference>
<evidence type="ECO:0000256" key="9">
    <source>
        <dbReference type="ARBA" id="ARBA00023136"/>
    </source>
</evidence>
<keyword evidence="5" id="KW-1003">Cell membrane</keyword>
<evidence type="ECO:0000313" key="12">
    <source>
        <dbReference type="EMBL" id="GHF17347.1"/>
    </source>
</evidence>
<evidence type="ECO:0000313" key="13">
    <source>
        <dbReference type="Proteomes" id="UP000630923"/>
    </source>
</evidence>
<evidence type="ECO:0000256" key="3">
    <source>
        <dbReference type="ARBA" id="ARBA00021563"/>
    </source>
</evidence>
<dbReference type="Pfam" id="PF01203">
    <property type="entry name" value="T2SSN"/>
    <property type="match status" value="1"/>
</dbReference>
<evidence type="ECO:0000256" key="11">
    <source>
        <dbReference type="SAM" id="Phobius"/>
    </source>
</evidence>
<keyword evidence="6" id="KW-0997">Cell inner membrane</keyword>
<dbReference type="GO" id="GO:0015628">
    <property type="term" value="P:protein secretion by the type II secretion system"/>
    <property type="evidence" value="ECO:0007669"/>
    <property type="project" value="InterPro"/>
</dbReference>